<dbReference type="Gene3D" id="3.40.190.10">
    <property type="entry name" value="Periplasmic binding protein-like II"/>
    <property type="match status" value="1"/>
</dbReference>
<gene>
    <name evidence="3" type="ORF">SAMN05421547_101400</name>
</gene>
<dbReference type="PIRSF" id="PIRSF017082">
    <property type="entry name" value="YflP"/>
    <property type="match status" value="1"/>
</dbReference>
<dbReference type="Gene3D" id="3.40.190.150">
    <property type="entry name" value="Bordetella uptake gene, domain 1"/>
    <property type="match status" value="1"/>
</dbReference>
<evidence type="ECO:0000256" key="2">
    <source>
        <dbReference type="SAM" id="SignalP"/>
    </source>
</evidence>
<dbReference type="PANTHER" id="PTHR42928:SF5">
    <property type="entry name" value="BLR1237 PROTEIN"/>
    <property type="match status" value="1"/>
</dbReference>
<dbReference type="InterPro" id="IPR005064">
    <property type="entry name" value="BUG"/>
</dbReference>
<name>A0A1H3EZ28_9BURK</name>
<comment type="similarity">
    <text evidence="1">Belongs to the UPF0065 (bug) family.</text>
</comment>
<dbReference type="PROSITE" id="PS51318">
    <property type="entry name" value="TAT"/>
    <property type="match status" value="1"/>
</dbReference>
<reference evidence="3 4" key="1">
    <citation type="submission" date="2016-10" db="EMBL/GenBank/DDBJ databases">
        <authorList>
            <person name="de Groot N.N."/>
        </authorList>
    </citation>
    <scope>NUCLEOTIDE SEQUENCE [LARGE SCALE GENOMIC DNA]</scope>
    <source>
        <strain evidence="3 4">LMG 24775</strain>
    </source>
</reference>
<keyword evidence="3" id="KW-0675">Receptor</keyword>
<feature type="signal peptide" evidence="2">
    <location>
        <begin position="1"/>
        <end position="40"/>
    </location>
</feature>
<keyword evidence="2" id="KW-0732">Signal</keyword>
<evidence type="ECO:0000256" key="1">
    <source>
        <dbReference type="ARBA" id="ARBA00006987"/>
    </source>
</evidence>
<dbReference type="EMBL" id="FNPE01000001">
    <property type="protein sequence ID" value="SDX83199.1"/>
    <property type="molecule type" value="Genomic_DNA"/>
</dbReference>
<dbReference type="Pfam" id="PF03401">
    <property type="entry name" value="TctC"/>
    <property type="match status" value="1"/>
</dbReference>
<dbReference type="AlphaFoldDB" id="A0A1H3EZ28"/>
<feature type="chain" id="PRO_5010259979" evidence="2">
    <location>
        <begin position="41"/>
        <end position="338"/>
    </location>
</feature>
<proteinExistence type="inferred from homology"/>
<accession>A0A1H3EZ28</accession>
<evidence type="ECO:0000313" key="3">
    <source>
        <dbReference type="EMBL" id="SDX83199.1"/>
    </source>
</evidence>
<dbReference type="CDD" id="cd13578">
    <property type="entry name" value="PBP2_Bug27"/>
    <property type="match status" value="1"/>
</dbReference>
<dbReference type="InterPro" id="IPR006311">
    <property type="entry name" value="TAT_signal"/>
</dbReference>
<dbReference type="PANTHER" id="PTHR42928">
    <property type="entry name" value="TRICARBOXYLATE-BINDING PROTEIN"/>
    <property type="match status" value="1"/>
</dbReference>
<dbReference type="RefSeq" id="WP_074920807.1">
    <property type="nucleotide sequence ID" value="NZ_CP141274.1"/>
</dbReference>
<protein>
    <submittedName>
        <fullName evidence="3">Tripartite-type tricarboxylate transporter, receptor component TctC</fullName>
    </submittedName>
</protein>
<sequence length="338" mass="36163">MPCRPSRSPTRSPSRHLYRRQLLLAMAAASLLGTAGTASAQGAAPLKLVITFPPGGSTDIAARILQPRLGEVSGRSVIVENRPGAASQIATQYVAKSAPDGNTLLFSFDTHAINPIAKSRLPYDTFKDFTGVSLALRFPLVIGASASVPAKNLAGFLELARRNPGKYSYASTGLGSMNHLVMEDIKRRSGTYVLHVPYGGGGPAVQAVLGNVSDLTLLSYAALRGQISAGKIKPLAVTGLKRLPELPDVPTVAESGFAGFEAYSWIGVFAPSATPAATVHKLTEDFQATLNTPDIRSKLMQSGFEVMATDGPALDRWVRQEYERWGRFVRDNKIQLED</sequence>
<dbReference type="Proteomes" id="UP000183417">
    <property type="component" value="Unassembled WGS sequence"/>
</dbReference>
<dbReference type="InterPro" id="IPR042100">
    <property type="entry name" value="Bug_dom1"/>
</dbReference>
<organism evidence="3 4">
    <name type="scientific">Delftia lacustris</name>
    <dbReference type="NCBI Taxonomy" id="558537"/>
    <lineage>
        <taxon>Bacteria</taxon>
        <taxon>Pseudomonadati</taxon>
        <taxon>Pseudomonadota</taxon>
        <taxon>Betaproteobacteria</taxon>
        <taxon>Burkholderiales</taxon>
        <taxon>Comamonadaceae</taxon>
        <taxon>Delftia</taxon>
    </lineage>
</organism>
<evidence type="ECO:0000313" key="4">
    <source>
        <dbReference type="Proteomes" id="UP000183417"/>
    </source>
</evidence>
<dbReference type="GeneID" id="94695209"/>